<protein>
    <submittedName>
        <fullName evidence="1">Uncharacterized protein</fullName>
    </submittedName>
</protein>
<proteinExistence type="predicted"/>
<feature type="non-terminal residue" evidence="1">
    <location>
        <position position="1"/>
    </location>
</feature>
<organism evidence="1 2">
    <name type="scientific">Brachionus plicatilis</name>
    <name type="common">Marine rotifer</name>
    <name type="synonym">Brachionus muelleri</name>
    <dbReference type="NCBI Taxonomy" id="10195"/>
    <lineage>
        <taxon>Eukaryota</taxon>
        <taxon>Metazoa</taxon>
        <taxon>Spiralia</taxon>
        <taxon>Gnathifera</taxon>
        <taxon>Rotifera</taxon>
        <taxon>Eurotatoria</taxon>
        <taxon>Monogononta</taxon>
        <taxon>Pseudotrocha</taxon>
        <taxon>Ploima</taxon>
        <taxon>Brachionidae</taxon>
        <taxon>Brachionus</taxon>
    </lineage>
</organism>
<gene>
    <name evidence="1" type="ORF">BpHYR1_019896</name>
</gene>
<reference evidence="1 2" key="1">
    <citation type="journal article" date="2018" name="Sci. Rep.">
        <title>Genomic signatures of local adaptation to the degree of environmental predictability in rotifers.</title>
        <authorList>
            <person name="Franch-Gras L."/>
            <person name="Hahn C."/>
            <person name="Garcia-Roger E.M."/>
            <person name="Carmona M.J."/>
            <person name="Serra M."/>
            <person name="Gomez A."/>
        </authorList>
    </citation>
    <scope>NUCLEOTIDE SEQUENCE [LARGE SCALE GENOMIC DNA]</scope>
    <source>
        <strain evidence="1">HYR1</strain>
    </source>
</reference>
<dbReference type="Proteomes" id="UP000276133">
    <property type="component" value="Unassembled WGS sequence"/>
</dbReference>
<comment type="caution">
    <text evidence="1">The sequence shown here is derived from an EMBL/GenBank/DDBJ whole genome shotgun (WGS) entry which is preliminary data.</text>
</comment>
<evidence type="ECO:0000313" key="2">
    <source>
        <dbReference type="Proteomes" id="UP000276133"/>
    </source>
</evidence>
<evidence type="ECO:0000313" key="1">
    <source>
        <dbReference type="EMBL" id="RNA44507.1"/>
    </source>
</evidence>
<name>A0A3M7T9B7_BRAPC</name>
<accession>A0A3M7T9B7</accession>
<dbReference type="AlphaFoldDB" id="A0A3M7T9B7"/>
<dbReference type="EMBL" id="REGN01000097">
    <property type="protein sequence ID" value="RNA44507.1"/>
    <property type="molecule type" value="Genomic_DNA"/>
</dbReference>
<keyword evidence="2" id="KW-1185">Reference proteome</keyword>
<sequence>SQLSLILKQNNSVKKQTLHKRLFLELRALLDGIEMKEHIHLTLNFLEFLALKVLNGTQKAIEFIFNNRNI</sequence>